<evidence type="ECO:0000256" key="1">
    <source>
        <dbReference type="ARBA" id="ARBA00004651"/>
    </source>
</evidence>
<dbReference type="Pfam" id="PF00578">
    <property type="entry name" value="AhpC-TSA"/>
    <property type="match status" value="1"/>
</dbReference>
<evidence type="ECO:0000313" key="9">
    <source>
        <dbReference type="Proteomes" id="UP000431080"/>
    </source>
</evidence>
<feature type="transmembrane region" description="Helical" evidence="6">
    <location>
        <begin position="217"/>
        <end position="234"/>
    </location>
</feature>
<dbReference type="Gene3D" id="2.60.120.260">
    <property type="entry name" value="Galactose-binding domain-like"/>
    <property type="match status" value="1"/>
</dbReference>
<feature type="transmembrane region" description="Helical" evidence="6">
    <location>
        <begin position="140"/>
        <end position="165"/>
    </location>
</feature>
<feature type="transmembrane region" description="Helical" evidence="6">
    <location>
        <begin position="6"/>
        <end position="30"/>
    </location>
</feature>
<keyword evidence="2" id="KW-1003">Cell membrane</keyword>
<dbReference type="EMBL" id="WJIF01000002">
    <property type="protein sequence ID" value="MRG59367.1"/>
    <property type="molecule type" value="Genomic_DNA"/>
</dbReference>
<reference evidence="8 9" key="1">
    <citation type="submission" date="2019-10" db="EMBL/GenBank/DDBJ databases">
        <authorList>
            <person name="Nie G."/>
            <person name="Ming H."/>
            <person name="Yi B."/>
        </authorList>
    </citation>
    <scope>NUCLEOTIDE SEQUENCE [LARGE SCALE GENOMIC DNA]</scope>
    <source>
        <strain evidence="8 9">CFH 90414</strain>
    </source>
</reference>
<keyword evidence="3 6" id="KW-0812">Transmembrane</keyword>
<dbReference type="PROSITE" id="PS51352">
    <property type="entry name" value="THIOREDOXIN_2"/>
    <property type="match status" value="1"/>
</dbReference>
<keyword evidence="4 6" id="KW-1133">Transmembrane helix</keyword>
<dbReference type="CDD" id="cd03012">
    <property type="entry name" value="TlpA_like_DipZ_like"/>
    <property type="match status" value="1"/>
</dbReference>
<dbReference type="Pfam" id="PF02683">
    <property type="entry name" value="DsbD_TM"/>
    <property type="match status" value="1"/>
</dbReference>
<feature type="transmembrane region" description="Helical" evidence="6">
    <location>
        <begin position="68"/>
        <end position="92"/>
    </location>
</feature>
<feature type="domain" description="Thioredoxin" evidence="7">
    <location>
        <begin position="286"/>
        <end position="434"/>
    </location>
</feature>
<keyword evidence="9" id="KW-1185">Reference proteome</keyword>
<sequence>MLALALIGLAGGLITGISPCILPVLPVILFSGGAQSARNGATGATGASGIGAGAGTDAPRPPSRWRPYLVIAGLVVSFSLVTLVGSLLLGLLGLPQDVLRWAGLVVLLLIGVGLIVPRFEELLEKPFAWIPRKAVGTDRGGFGLGLALGAVYVPCAGPVLAAITVAGSTGRIGVETVVLTLSFAVGAAAPLLFFALAGRGMAERLAAFRRHQRGIRIAGGAVMIALAVGLAFNLPQALQRLVPDYTADLQRQIAQSDEITEALDLGGLVTDENRELSNCTNGAAELESCGTAPSIRGIQQWFNTDGGAAVDLDDLRGRVVLVDFWAYSCINCQRSIPHVVAWDEAYRDAGLTVVGIHSPEYAFEKEPRNVAAGIADFGIEYPVALDNSLSTWTNYRNRYWPAHYLIDAEGTVRQVSFGEGHYERTERLIRELLEDADPQVALPAPTEVADDTPEAGSTTPETYLGTTKQVNFAGDEPYRRSTTQFALPADQPADSFALDGAWSLDTQSVTPAADGGGIRLEYTAAEVRLVLAGEGTVVVRDGDGERRIDVSGVPRSYPVVRTDASQTGSLTVEVPSGVDAYSFTFG</sequence>
<gene>
    <name evidence="8" type="ORF">GE115_05700</name>
</gene>
<feature type="transmembrane region" description="Helical" evidence="6">
    <location>
        <begin position="98"/>
        <end position="119"/>
    </location>
</feature>
<dbReference type="GO" id="GO:0016209">
    <property type="term" value="F:antioxidant activity"/>
    <property type="evidence" value="ECO:0007669"/>
    <property type="project" value="InterPro"/>
</dbReference>
<dbReference type="InterPro" id="IPR036249">
    <property type="entry name" value="Thioredoxin-like_sf"/>
</dbReference>
<proteinExistence type="predicted"/>
<evidence type="ECO:0000313" key="8">
    <source>
        <dbReference type="EMBL" id="MRG59367.1"/>
    </source>
</evidence>
<dbReference type="PANTHER" id="PTHR42852:SF13">
    <property type="entry name" value="PROTEIN DIPZ"/>
    <property type="match status" value="1"/>
</dbReference>
<dbReference type="AlphaFoldDB" id="A0A6I2F6I5"/>
<dbReference type="SUPFAM" id="SSF52833">
    <property type="entry name" value="Thioredoxin-like"/>
    <property type="match status" value="1"/>
</dbReference>
<dbReference type="GO" id="GO:0017004">
    <property type="term" value="P:cytochrome complex assembly"/>
    <property type="evidence" value="ECO:0007669"/>
    <property type="project" value="InterPro"/>
</dbReference>
<dbReference type="RefSeq" id="WP_312854932.1">
    <property type="nucleotide sequence ID" value="NZ_WJIF01000002.1"/>
</dbReference>
<dbReference type="GO" id="GO:0005886">
    <property type="term" value="C:plasma membrane"/>
    <property type="evidence" value="ECO:0007669"/>
    <property type="project" value="UniProtKB-SubCell"/>
</dbReference>
<accession>A0A6I2F6I5</accession>
<comment type="subcellular location">
    <subcellularLocation>
        <location evidence="1">Cell membrane</location>
        <topology evidence="1">Multi-pass membrane protein</topology>
    </subcellularLocation>
</comment>
<feature type="transmembrane region" description="Helical" evidence="6">
    <location>
        <begin position="177"/>
        <end position="196"/>
    </location>
</feature>
<dbReference type="InterPro" id="IPR050553">
    <property type="entry name" value="Thioredoxin_ResA/DsbE_sf"/>
</dbReference>
<dbReference type="InterPro" id="IPR013766">
    <property type="entry name" value="Thioredoxin_domain"/>
</dbReference>
<keyword evidence="5 6" id="KW-0472">Membrane</keyword>
<dbReference type="InterPro" id="IPR000866">
    <property type="entry name" value="AhpC/TSA"/>
</dbReference>
<protein>
    <submittedName>
        <fullName evidence="8">Redoxin domain-containing protein</fullName>
    </submittedName>
</protein>
<dbReference type="PANTHER" id="PTHR42852">
    <property type="entry name" value="THIOL:DISULFIDE INTERCHANGE PROTEIN DSBE"/>
    <property type="match status" value="1"/>
</dbReference>
<organism evidence="8 9">
    <name type="scientific">Agromyces agglutinans</name>
    <dbReference type="NCBI Taxonomy" id="2662258"/>
    <lineage>
        <taxon>Bacteria</taxon>
        <taxon>Bacillati</taxon>
        <taxon>Actinomycetota</taxon>
        <taxon>Actinomycetes</taxon>
        <taxon>Micrococcales</taxon>
        <taxon>Microbacteriaceae</taxon>
        <taxon>Agromyces</taxon>
    </lineage>
</organism>
<comment type="caution">
    <text evidence="8">The sequence shown here is derived from an EMBL/GenBank/DDBJ whole genome shotgun (WGS) entry which is preliminary data.</text>
</comment>
<evidence type="ECO:0000256" key="6">
    <source>
        <dbReference type="SAM" id="Phobius"/>
    </source>
</evidence>
<dbReference type="Gene3D" id="3.40.30.10">
    <property type="entry name" value="Glutaredoxin"/>
    <property type="match status" value="1"/>
</dbReference>
<dbReference type="InterPro" id="IPR041017">
    <property type="entry name" value="Thioredoxin_10"/>
</dbReference>
<dbReference type="Proteomes" id="UP000431080">
    <property type="component" value="Unassembled WGS sequence"/>
</dbReference>
<evidence type="ECO:0000256" key="5">
    <source>
        <dbReference type="ARBA" id="ARBA00023136"/>
    </source>
</evidence>
<dbReference type="InterPro" id="IPR003834">
    <property type="entry name" value="Cyt_c_assmbl_TM_dom"/>
</dbReference>
<name>A0A6I2F6I5_9MICO</name>
<evidence type="ECO:0000256" key="3">
    <source>
        <dbReference type="ARBA" id="ARBA00022692"/>
    </source>
</evidence>
<evidence type="ECO:0000259" key="7">
    <source>
        <dbReference type="PROSITE" id="PS51352"/>
    </source>
</evidence>
<evidence type="ECO:0000256" key="4">
    <source>
        <dbReference type="ARBA" id="ARBA00022989"/>
    </source>
</evidence>
<dbReference type="Pfam" id="PF17991">
    <property type="entry name" value="Thioredoxin_10"/>
    <property type="match status" value="1"/>
</dbReference>
<dbReference type="GO" id="GO:0016491">
    <property type="term" value="F:oxidoreductase activity"/>
    <property type="evidence" value="ECO:0007669"/>
    <property type="project" value="InterPro"/>
</dbReference>
<evidence type="ECO:0000256" key="2">
    <source>
        <dbReference type="ARBA" id="ARBA00022475"/>
    </source>
</evidence>